<evidence type="ECO:0000256" key="1">
    <source>
        <dbReference type="SAM" id="Phobius"/>
    </source>
</evidence>
<reference evidence="2 3" key="1">
    <citation type="submission" date="2016-10" db="EMBL/GenBank/DDBJ databases">
        <authorList>
            <person name="de Groot N.N."/>
        </authorList>
    </citation>
    <scope>NUCLEOTIDE SEQUENCE [LARGE SCALE GENOMIC DNA]</scope>
    <source>
        <strain evidence="2 3">CPCC 201354</strain>
    </source>
</reference>
<keyword evidence="1" id="KW-0472">Membrane</keyword>
<sequence>MSNDHDMEADELPPIPEFDAKRTRRAVRRGILRTAIVVVALLVLVPAAVVTGSSLLQMRGDRGLRMLDVAGTALRVAYPGLHIEVGECCDTDVTSMSFTVTLSPRRAMGAFFTGRGFGGVTRTIEQDFFGRLSPVPLDAGSMGTTLNQALSYIGRDINPKEEMRRVLKNLPKSLNGLAVVEFTRPLTSQELSAFAKKHDACAGQVVYERAPGSTPITWSEDYRTIAYPNDGFGEGGAMCSERSEEVLKDFRFWVEKRTDHDAVNIGRVGLKFERLRKAAKEGLAYGFVASHAVERLASMLEDPAVRTIRLADAQFDLNR</sequence>
<evidence type="ECO:0000313" key="3">
    <source>
        <dbReference type="Proteomes" id="UP000198923"/>
    </source>
</evidence>
<feature type="transmembrane region" description="Helical" evidence="1">
    <location>
        <begin position="31"/>
        <end position="56"/>
    </location>
</feature>
<organism evidence="2 3">
    <name type="scientific">Sinosporangium album</name>
    <dbReference type="NCBI Taxonomy" id="504805"/>
    <lineage>
        <taxon>Bacteria</taxon>
        <taxon>Bacillati</taxon>
        <taxon>Actinomycetota</taxon>
        <taxon>Actinomycetes</taxon>
        <taxon>Streptosporangiales</taxon>
        <taxon>Streptosporangiaceae</taxon>
        <taxon>Sinosporangium</taxon>
    </lineage>
</organism>
<keyword evidence="1" id="KW-1133">Transmembrane helix</keyword>
<dbReference type="RefSeq" id="WP_093169815.1">
    <property type="nucleotide sequence ID" value="NZ_FNCN01000006.1"/>
</dbReference>
<dbReference type="AlphaFoldDB" id="A0A1G7W0I1"/>
<evidence type="ECO:0000313" key="2">
    <source>
        <dbReference type="EMBL" id="SDG65431.1"/>
    </source>
</evidence>
<name>A0A1G7W0I1_9ACTN</name>
<keyword evidence="1" id="KW-0812">Transmembrane</keyword>
<accession>A0A1G7W0I1</accession>
<proteinExistence type="predicted"/>
<dbReference type="Proteomes" id="UP000198923">
    <property type="component" value="Unassembled WGS sequence"/>
</dbReference>
<dbReference type="EMBL" id="FNCN01000006">
    <property type="protein sequence ID" value="SDG65431.1"/>
    <property type="molecule type" value="Genomic_DNA"/>
</dbReference>
<dbReference type="OrthoDB" id="3542474at2"/>
<protein>
    <recommendedName>
        <fullName evidence="4">Sigma factor regulator N-terminal</fullName>
    </recommendedName>
</protein>
<keyword evidence="3" id="KW-1185">Reference proteome</keyword>
<evidence type="ECO:0008006" key="4">
    <source>
        <dbReference type="Google" id="ProtNLM"/>
    </source>
</evidence>
<gene>
    <name evidence="2" type="ORF">SAMN05421505_106139</name>
</gene>